<keyword evidence="2" id="KW-0732">Signal</keyword>
<feature type="region of interest" description="Disordered" evidence="1">
    <location>
        <begin position="138"/>
        <end position="198"/>
    </location>
</feature>
<name>A0A250IUV7_9BACT</name>
<proteinExistence type="predicted"/>
<sequence length="274" mass="29199">MRHPFWKSALVGVSFIALVSLSPGTGHAAGGDKTLDDLREIGRLYADLEYEQAFVQLQRARSLARDVNGKVALSLYEGILWCEMGNFVLGQVSFREALLVRPDVKLPMKVAPKVEKSFEATRLAVAHEKALLAALREPAAVEEPPAPRARGAPAQAEDTKKAAAQAVNQSAAPVPVASAPPPPTSAPVETTSQQPSEEVAVDVASERAALMKRLGSVSERFRDMNSVLPLSALQQLSAIGRQIRAATSRAEFLAASSAIDAWAMRNLGSAQSTP</sequence>
<evidence type="ECO:0000313" key="3">
    <source>
        <dbReference type="EMBL" id="ATB34941.1"/>
    </source>
</evidence>
<dbReference type="AlphaFoldDB" id="A0A250IUV7"/>
<feature type="chain" id="PRO_5012015665" evidence="2">
    <location>
        <begin position="29"/>
        <end position="274"/>
    </location>
</feature>
<dbReference type="Proteomes" id="UP000217257">
    <property type="component" value="Chromosome"/>
</dbReference>
<organism evidence="3 4">
    <name type="scientific">Cystobacter fuscus</name>
    <dbReference type="NCBI Taxonomy" id="43"/>
    <lineage>
        <taxon>Bacteria</taxon>
        <taxon>Pseudomonadati</taxon>
        <taxon>Myxococcota</taxon>
        <taxon>Myxococcia</taxon>
        <taxon>Myxococcales</taxon>
        <taxon>Cystobacterineae</taxon>
        <taxon>Archangiaceae</taxon>
        <taxon>Cystobacter</taxon>
    </lineage>
</organism>
<evidence type="ECO:0000256" key="2">
    <source>
        <dbReference type="SAM" id="SignalP"/>
    </source>
</evidence>
<reference evidence="3 4" key="1">
    <citation type="submission" date="2017-06" db="EMBL/GenBank/DDBJ databases">
        <title>Sequencing and comparative analysis of myxobacterial genomes.</title>
        <authorList>
            <person name="Rupp O."/>
            <person name="Goesmann A."/>
            <person name="Sogaard-Andersen L."/>
        </authorList>
    </citation>
    <scope>NUCLEOTIDE SEQUENCE [LARGE SCALE GENOMIC DNA]</scope>
    <source>
        <strain evidence="3 4">DSM 52655</strain>
    </source>
</reference>
<dbReference type="RefSeq" id="WP_157758175.1">
    <property type="nucleotide sequence ID" value="NZ_CP022098.1"/>
</dbReference>
<protein>
    <submittedName>
        <fullName evidence="3">TPR domain protein</fullName>
    </submittedName>
</protein>
<evidence type="ECO:0000256" key="1">
    <source>
        <dbReference type="SAM" id="MobiDB-lite"/>
    </source>
</evidence>
<accession>A0A250IUV7</accession>
<feature type="signal peptide" evidence="2">
    <location>
        <begin position="1"/>
        <end position="28"/>
    </location>
</feature>
<dbReference type="KEGG" id="cfus:CYFUS_000353"/>
<dbReference type="EMBL" id="CP022098">
    <property type="protein sequence ID" value="ATB34941.1"/>
    <property type="molecule type" value="Genomic_DNA"/>
</dbReference>
<evidence type="ECO:0000313" key="4">
    <source>
        <dbReference type="Proteomes" id="UP000217257"/>
    </source>
</evidence>
<feature type="compositionally biased region" description="Low complexity" evidence="1">
    <location>
        <begin position="138"/>
        <end position="177"/>
    </location>
</feature>
<gene>
    <name evidence="3" type="ORF">CYFUS_000353</name>
</gene>